<keyword evidence="3" id="KW-1185">Reference proteome</keyword>
<evidence type="ECO:0000256" key="1">
    <source>
        <dbReference type="SAM" id="Phobius"/>
    </source>
</evidence>
<dbReference type="EMBL" id="JABCIY010000339">
    <property type="protein sequence ID" value="KAF7185301.1"/>
    <property type="molecule type" value="Genomic_DNA"/>
</dbReference>
<dbReference type="AlphaFoldDB" id="A0A8H6R881"/>
<keyword evidence="1" id="KW-0472">Membrane</keyword>
<name>A0A8H6R881_9PEZI</name>
<protein>
    <submittedName>
        <fullName evidence="2">Uncharacterized protein</fullName>
    </submittedName>
</protein>
<gene>
    <name evidence="2" type="ORF">HII31_13364</name>
</gene>
<evidence type="ECO:0000313" key="3">
    <source>
        <dbReference type="Proteomes" id="UP000660729"/>
    </source>
</evidence>
<reference evidence="2" key="1">
    <citation type="submission" date="2020-04" db="EMBL/GenBank/DDBJ databases">
        <title>Draft genome resource of the tomato pathogen Pseudocercospora fuligena.</title>
        <authorList>
            <person name="Zaccaron A."/>
        </authorList>
    </citation>
    <scope>NUCLEOTIDE SEQUENCE</scope>
    <source>
        <strain evidence="2">PF001</strain>
    </source>
</reference>
<sequence length="117" mass="13200">MFDRISYHCPPSLSPAHRKPYARAKFWVLSIAAASGYGVSLCYMWLTIQNNAQDFDSMMKAADEQARGSVDSALIARTPEGLAEKHILDGLIARKSYPNMIQRPTHRWFDLEMGPGR</sequence>
<proteinExistence type="predicted"/>
<dbReference type="Proteomes" id="UP000660729">
    <property type="component" value="Unassembled WGS sequence"/>
</dbReference>
<comment type="caution">
    <text evidence="2">The sequence shown here is derived from an EMBL/GenBank/DDBJ whole genome shotgun (WGS) entry which is preliminary data.</text>
</comment>
<evidence type="ECO:0000313" key="2">
    <source>
        <dbReference type="EMBL" id="KAF7185301.1"/>
    </source>
</evidence>
<organism evidence="2 3">
    <name type="scientific">Pseudocercospora fuligena</name>
    <dbReference type="NCBI Taxonomy" id="685502"/>
    <lineage>
        <taxon>Eukaryota</taxon>
        <taxon>Fungi</taxon>
        <taxon>Dikarya</taxon>
        <taxon>Ascomycota</taxon>
        <taxon>Pezizomycotina</taxon>
        <taxon>Dothideomycetes</taxon>
        <taxon>Dothideomycetidae</taxon>
        <taxon>Mycosphaerellales</taxon>
        <taxon>Mycosphaerellaceae</taxon>
        <taxon>Pseudocercospora</taxon>
    </lineage>
</organism>
<feature type="transmembrane region" description="Helical" evidence="1">
    <location>
        <begin position="26"/>
        <end position="46"/>
    </location>
</feature>
<keyword evidence="1" id="KW-1133">Transmembrane helix</keyword>
<accession>A0A8H6R881</accession>
<keyword evidence="1" id="KW-0812">Transmembrane</keyword>